<accession>A0A1L8HBT0</accession>
<dbReference type="Gene3D" id="2.60.40.10">
    <property type="entry name" value="Immunoglobulins"/>
    <property type="match status" value="2"/>
</dbReference>
<evidence type="ECO:0000313" key="8">
    <source>
        <dbReference type="RefSeq" id="XP_041437319.1"/>
    </source>
</evidence>
<dbReference type="GO" id="GO:0009897">
    <property type="term" value="C:external side of plasma membrane"/>
    <property type="evidence" value="ECO:0000318"/>
    <property type="project" value="GO_Central"/>
</dbReference>
<dbReference type="GO" id="GO:0050863">
    <property type="term" value="P:regulation of T cell activation"/>
    <property type="evidence" value="ECO:0007669"/>
    <property type="project" value="UniProtKB-ARBA"/>
</dbReference>
<dbReference type="Proteomes" id="UP000186698">
    <property type="component" value="Chromosome 2L"/>
</dbReference>
<dbReference type="SUPFAM" id="SSF48726">
    <property type="entry name" value="Immunoglobulin"/>
    <property type="match status" value="1"/>
</dbReference>
<dbReference type="GO" id="GO:1903037">
    <property type="term" value="P:regulation of leukocyte cell-cell adhesion"/>
    <property type="evidence" value="ECO:0007669"/>
    <property type="project" value="UniProtKB-ARBA"/>
</dbReference>
<evidence type="ECO:0000256" key="6">
    <source>
        <dbReference type="ARBA" id="ARBA00023319"/>
    </source>
</evidence>
<dbReference type="InterPro" id="IPR050504">
    <property type="entry name" value="IgSF_BTN/MOG"/>
</dbReference>
<organism evidence="7 8">
    <name type="scientific">Xenopus laevis</name>
    <name type="common">African clawed frog</name>
    <dbReference type="NCBI Taxonomy" id="8355"/>
    <lineage>
        <taxon>Eukaryota</taxon>
        <taxon>Metazoa</taxon>
        <taxon>Chordata</taxon>
        <taxon>Craniata</taxon>
        <taxon>Vertebrata</taxon>
        <taxon>Euteleostomi</taxon>
        <taxon>Amphibia</taxon>
        <taxon>Batrachia</taxon>
        <taxon>Anura</taxon>
        <taxon>Pipoidea</taxon>
        <taxon>Pipidae</taxon>
        <taxon>Xenopodinae</taxon>
        <taxon>Xenopus</taxon>
        <taxon>Xenopus</taxon>
    </lineage>
</organism>
<dbReference type="PANTHER" id="PTHR24100:SF0">
    <property type="entry name" value="V-SET DOMAIN-CONTAINING T-CELL ACTIVATION INHIBITOR 1"/>
    <property type="match status" value="1"/>
</dbReference>
<gene>
    <name evidence="8" type="primary">LOC121399788</name>
</gene>
<dbReference type="GO" id="GO:0050852">
    <property type="term" value="P:T cell receptor signaling pathway"/>
    <property type="evidence" value="ECO:0000318"/>
    <property type="project" value="GO_Central"/>
</dbReference>
<dbReference type="RefSeq" id="XP_041437319.1">
    <property type="nucleotide sequence ID" value="XM_041581385.1"/>
</dbReference>
<keyword evidence="7" id="KW-1185">Reference proteome</keyword>
<proteinExistence type="predicted"/>
<dbReference type="OMA" id="CEIRTGL"/>
<dbReference type="InterPro" id="IPR036179">
    <property type="entry name" value="Ig-like_dom_sf"/>
</dbReference>
<dbReference type="PaxDb" id="8355-A0A1L8HBT0"/>
<dbReference type="Pfam" id="PF07686">
    <property type="entry name" value="V-set"/>
    <property type="match status" value="1"/>
</dbReference>
<dbReference type="AlphaFoldDB" id="A0A1L8HBT0"/>
<comment type="subcellular location">
    <subcellularLocation>
        <location evidence="1">Membrane</location>
    </subcellularLocation>
</comment>
<keyword evidence="3" id="KW-0472">Membrane</keyword>
<keyword evidence="2" id="KW-0732">Signal</keyword>
<dbReference type="KEGG" id="xla:121399788"/>
<dbReference type="InterPro" id="IPR007110">
    <property type="entry name" value="Ig-like_dom"/>
</dbReference>
<dbReference type="InterPro" id="IPR013783">
    <property type="entry name" value="Ig-like_fold"/>
</dbReference>
<evidence type="ECO:0000313" key="7">
    <source>
        <dbReference type="Proteomes" id="UP000186698"/>
    </source>
</evidence>
<keyword evidence="6" id="KW-0393">Immunoglobulin domain</keyword>
<dbReference type="InterPro" id="IPR013106">
    <property type="entry name" value="Ig_V-set"/>
</dbReference>
<dbReference type="OrthoDB" id="9898017at2759"/>
<sequence>MVTLTRGHSQFSDFHQRKWWIFLGSVALVIILVTGLSVGLITNADKQQIRVSTERYVVKKMMEDVILSCTFTPDPSQDYDIKWEKVGMSGLVHKYQKGNNELTDQNPAFRGRTSLFLSQVMVGNASLKLSRVQLSDTGTYRCIISNSKGNGMDSLTLNVGGYSHVTVTQISSRSLRCESPDWYPQPSVSWDASFGPNIQNFTNTSYRPTHDNMVNVSTELSDAQGNIWYNCEIRTGLAVATATSIFIGNGIRTKNWLTVVIPASGGPSSVAQVWLCVLLLCLTLGSLSH</sequence>
<dbReference type="GeneID" id="121399788"/>
<reference evidence="8" key="1">
    <citation type="submission" date="2025-08" db="UniProtKB">
        <authorList>
            <consortium name="RefSeq"/>
        </authorList>
    </citation>
    <scope>IDENTIFICATION</scope>
    <source>
        <strain evidence="8">J_2021</strain>
        <tissue evidence="8">Erythrocytes</tissue>
    </source>
</reference>
<protein>
    <submittedName>
        <fullName evidence="8">V-set domain-containing T-cell activation inhibitor 1-like</fullName>
    </submittedName>
</protein>
<dbReference type="FunFam" id="2.60.40.10:FF:000142">
    <property type="entry name" value="V-set domain-containing T-cell activation inhibitor 1"/>
    <property type="match status" value="1"/>
</dbReference>
<dbReference type="GO" id="GO:0005102">
    <property type="term" value="F:signaling receptor binding"/>
    <property type="evidence" value="ECO:0000318"/>
    <property type="project" value="GO_Central"/>
</dbReference>
<evidence type="ECO:0000256" key="2">
    <source>
        <dbReference type="ARBA" id="ARBA00022729"/>
    </source>
</evidence>
<dbReference type="InterPro" id="IPR003599">
    <property type="entry name" value="Ig_sub"/>
</dbReference>
<keyword evidence="4" id="KW-1015">Disulfide bond</keyword>
<keyword evidence="5" id="KW-0325">Glycoprotein</keyword>
<dbReference type="GO" id="GO:0001817">
    <property type="term" value="P:regulation of cytokine production"/>
    <property type="evidence" value="ECO:0000318"/>
    <property type="project" value="GO_Central"/>
</dbReference>
<dbReference type="PANTHER" id="PTHR24100">
    <property type="entry name" value="BUTYROPHILIN"/>
    <property type="match status" value="1"/>
</dbReference>
<evidence type="ECO:0000256" key="1">
    <source>
        <dbReference type="ARBA" id="ARBA00004370"/>
    </source>
</evidence>
<dbReference type="InterPro" id="IPR003598">
    <property type="entry name" value="Ig_sub2"/>
</dbReference>
<name>A0A1L8HBT0_XENLA</name>
<dbReference type="PROSITE" id="PS50835">
    <property type="entry name" value="IG_LIKE"/>
    <property type="match status" value="1"/>
</dbReference>
<evidence type="ECO:0000256" key="3">
    <source>
        <dbReference type="ARBA" id="ARBA00023136"/>
    </source>
</evidence>
<evidence type="ECO:0000256" key="4">
    <source>
        <dbReference type="ARBA" id="ARBA00023157"/>
    </source>
</evidence>
<evidence type="ECO:0000256" key="5">
    <source>
        <dbReference type="ARBA" id="ARBA00023180"/>
    </source>
</evidence>
<dbReference type="SMART" id="SM00409">
    <property type="entry name" value="IG"/>
    <property type="match status" value="1"/>
</dbReference>
<dbReference type="SMART" id="SM00408">
    <property type="entry name" value="IGc2"/>
    <property type="match status" value="1"/>
</dbReference>